<evidence type="ECO:0000313" key="1">
    <source>
        <dbReference type="EMBL" id="SDE80036.1"/>
    </source>
</evidence>
<accession>A0A1G7FVX9</accession>
<dbReference type="Pfam" id="PF11964">
    <property type="entry name" value="SpoIIAA-like"/>
    <property type="match status" value="1"/>
</dbReference>
<dbReference type="AlphaFoldDB" id="A0A1G7FVX9"/>
<evidence type="ECO:0000313" key="2">
    <source>
        <dbReference type="Proteomes" id="UP000182284"/>
    </source>
</evidence>
<protein>
    <submittedName>
        <fullName evidence="1">SpoIIAA-like</fullName>
    </submittedName>
</protein>
<dbReference type="EMBL" id="FNBL01000001">
    <property type="protein sequence ID" value="SDE80036.1"/>
    <property type="molecule type" value="Genomic_DNA"/>
</dbReference>
<dbReference type="InterPro" id="IPR036513">
    <property type="entry name" value="STAS_dom_sf"/>
</dbReference>
<dbReference type="OrthoDB" id="9811577at2"/>
<dbReference type="SUPFAM" id="SSF52091">
    <property type="entry name" value="SpoIIaa-like"/>
    <property type="match status" value="1"/>
</dbReference>
<proteinExistence type="predicted"/>
<dbReference type="Proteomes" id="UP000182284">
    <property type="component" value="Unassembled WGS sequence"/>
</dbReference>
<name>A0A1G7FVX9_9RHOB</name>
<dbReference type="InterPro" id="IPR021866">
    <property type="entry name" value="SpoIIAA-like"/>
</dbReference>
<reference evidence="1 2" key="1">
    <citation type="submission" date="2016-10" db="EMBL/GenBank/DDBJ databases">
        <authorList>
            <person name="de Groot N.N."/>
        </authorList>
    </citation>
    <scope>NUCLEOTIDE SEQUENCE [LARGE SCALE GENOMIC DNA]</scope>
    <source>
        <strain evidence="1 2">DSM 27375</strain>
    </source>
</reference>
<sequence length="128" mass="14395">MIRIDTLNDTALAVTIEGKITRDDIKVVEAALEPMLQRPAPYGLMVDLMGFSDFTAGALLEDFRYEISLIRRWNDFHHMSIVTDRNWVGTWVGMIQPLFPKIEIKLFGPDQRAEARAFAASVASAPVT</sequence>
<dbReference type="InterPro" id="IPR038396">
    <property type="entry name" value="SpoIIAA-like_sf"/>
</dbReference>
<organism evidence="1 2">
    <name type="scientific">Celeribacter baekdonensis</name>
    <dbReference type="NCBI Taxonomy" id="875171"/>
    <lineage>
        <taxon>Bacteria</taxon>
        <taxon>Pseudomonadati</taxon>
        <taxon>Pseudomonadota</taxon>
        <taxon>Alphaproteobacteria</taxon>
        <taxon>Rhodobacterales</taxon>
        <taxon>Roseobacteraceae</taxon>
        <taxon>Celeribacter</taxon>
    </lineage>
</organism>
<dbReference type="RefSeq" id="WP_074640299.1">
    <property type="nucleotide sequence ID" value="NZ_FNBL01000001.1"/>
</dbReference>
<dbReference type="Gene3D" id="3.40.50.10600">
    <property type="entry name" value="SpoIIaa-like domains"/>
    <property type="match status" value="1"/>
</dbReference>
<gene>
    <name evidence="1" type="ORF">SAMN04488117_101267</name>
</gene>